<dbReference type="AlphaFoldDB" id="A0AA41U2H9"/>
<evidence type="ECO:0000313" key="3">
    <source>
        <dbReference type="Proteomes" id="UP001165378"/>
    </source>
</evidence>
<gene>
    <name evidence="2" type="ORF">LZ495_26250</name>
</gene>
<evidence type="ECO:0000259" key="1">
    <source>
        <dbReference type="Pfam" id="PF01243"/>
    </source>
</evidence>
<dbReference type="EMBL" id="JAKFHA010000018">
    <property type="protein sequence ID" value="MCF2530700.1"/>
    <property type="molecule type" value="Genomic_DNA"/>
</dbReference>
<evidence type="ECO:0000313" key="2">
    <source>
        <dbReference type="EMBL" id="MCF2530700.1"/>
    </source>
</evidence>
<protein>
    <submittedName>
        <fullName evidence="2">Pyridoxamine 5'-phosphate oxidase family protein</fullName>
    </submittedName>
</protein>
<dbReference type="RefSeq" id="WP_235055505.1">
    <property type="nucleotide sequence ID" value="NZ_JAKFHA010000018.1"/>
</dbReference>
<sequence length="154" mass="16810">MVAAPPRTAEQRLRDTLDRLAGDVDLWLASADPESGMPYLVPLSFLWDGEAIVFATPAASRTARNLQAVGRARIGVGPTRDVVMVEGVVEAAEPADSVDAEFGDAFAAKAEFDPRPLATPYLYFRIRPVRVQAWREANEIAGRDLMRDGKWLAG</sequence>
<reference evidence="2" key="1">
    <citation type="submission" date="2022-01" db="EMBL/GenBank/DDBJ databases">
        <title>Genome-Based Taxonomic Classification of the Phylum Actinobacteria.</title>
        <authorList>
            <person name="Gao Y."/>
        </authorList>
    </citation>
    <scope>NUCLEOTIDE SEQUENCE</scope>
    <source>
        <strain evidence="2">KLBMP 8922</strain>
    </source>
</reference>
<dbReference type="Pfam" id="PF01243">
    <property type="entry name" value="PNPOx_N"/>
    <property type="match status" value="1"/>
</dbReference>
<dbReference type="Proteomes" id="UP001165378">
    <property type="component" value="Unassembled WGS sequence"/>
</dbReference>
<dbReference type="InterPro" id="IPR011576">
    <property type="entry name" value="Pyridox_Oxase_N"/>
</dbReference>
<accession>A0AA41U2H9</accession>
<dbReference type="InterPro" id="IPR012349">
    <property type="entry name" value="Split_barrel_FMN-bd"/>
</dbReference>
<organism evidence="2 3">
    <name type="scientific">Yinghuangia soli</name>
    <dbReference type="NCBI Taxonomy" id="2908204"/>
    <lineage>
        <taxon>Bacteria</taxon>
        <taxon>Bacillati</taxon>
        <taxon>Actinomycetota</taxon>
        <taxon>Actinomycetes</taxon>
        <taxon>Kitasatosporales</taxon>
        <taxon>Streptomycetaceae</taxon>
        <taxon>Yinghuangia</taxon>
    </lineage>
</organism>
<name>A0AA41U2H9_9ACTN</name>
<comment type="caution">
    <text evidence="2">The sequence shown here is derived from an EMBL/GenBank/DDBJ whole genome shotgun (WGS) entry which is preliminary data.</text>
</comment>
<feature type="domain" description="Pyridoxamine 5'-phosphate oxidase N-terminal" evidence="1">
    <location>
        <begin position="27"/>
        <end position="134"/>
    </location>
</feature>
<proteinExistence type="predicted"/>
<dbReference type="Gene3D" id="2.30.110.10">
    <property type="entry name" value="Electron Transport, Fmn-binding Protein, Chain A"/>
    <property type="match status" value="1"/>
</dbReference>
<keyword evidence="3" id="KW-1185">Reference proteome</keyword>
<dbReference type="SUPFAM" id="SSF50475">
    <property type="entry name" value="FMN-binding split barrel"/>
    <property type="match status" value="1"/>
</dbReference>